<reference evidence="3 4" key="1">
    <citation type="submission" date="2009-02" db="EMBL/GenBank/DDBJ databases">
        <title>Annotation of Streptomyces hygroscopicus strain ATCC 53653.</title>
        <authorList>
            <consortium name="The Broad Institute Genome Sequencing Platform"/>
            <consortium name="Broad Institute Microbial Sequencing Center"/>
            <person name="Fischbach M."/>
            <person name="Godfrey P."/>
            <person name="Ward D."/>
            <person name="Young S."/>
            <person name="Zeng Q."/>
            <person name="Koehrsen M."/>
            <person name="Alvarado L."/>
            <person name="Berlin A.M."/>
            <person name="Bochicchio J."/>
            <person name="Borenstein D."/>
            <person name="Chapman S.B."/>
            <person name="Chen Z."/>
            <person name="Engels R."/>
            <person name="Freedman E."/>
            <person name="Gellesch M."/>
            <person name="Goldberg J."/>
            <person name="Griggs A."/>
            <person name="Gujja S."/>
            <person name="Heilman E.R."/>
            <person name="Heiman D.I."/>
            <person name="Hepburn T.A."/>
            <person name="Howarth C."/>
            <person name="Jen D."/>
            <person name="Larson L."/>
            <person name="Lewis B."/>
            <person name="Mehta T."/>
            <person name="Park D."/>
            <person name="Pearson M."/>
            <person name="Richards J."/>
            <person name="Roberts A."/>
            <person name="Saif S."/>
            <person name="Shea T.D."/>
            <person name="Shenoy N."/>
            <person name="Sisk P."/>
            <person name="Stolte C."/>
            <person name="Sykes S.N."/>
            <person name="Thomson T."/>
            <person name="Walk T."/>
            <person name="White J."/>
            <person name="Yandava C."/>
            <person name="Straight P."/>
            <person name="Clardy J."/>
            <person name="Hung D."/>
            <person name="Kolter R."/>
            <person name="Mekalanos J."/>
            <person name="Walker S."/>
            <person name="Walsh C.T."/>
            <person name="Wieland-Brown L.C."/>
            <person name="Haas B."/>
            <person name="Nusbaum C."/>
            <person name="Birren B."/>
        </authorList>
    </citation>
    <scope>NUCLEOTIDE SEQUENCE [LARGE SCALE GENOMIC DNA]</scope>
    <source>
        <strain evidence="3 4">ATCC 53653</strain>
    </source>
</reference>
<evidence type="ECO:0000313" key="4">
    <source>
        <dbReference type="Proteomes" id="UP000003963"/>
    </source>
</evidence>
<name>D9WLB9_9ACTN</name>
<evidence type="ECO:0000256" key="1">
    <source>
        <dbReference type="ARBA" id="ARBA00008520"/>
    </source>
</evidence>
<gene>
    <name evidence="3" type="ORF">SSOG_01234</name>
</gene>
<dbReference type="Gene3D" id="3.40.190.10">
    <property type="entry name" value="Periplasmic binding protein-like II"/>
    <property type="match status" value="2"/>
</dbReference>
<dbReference type="InterPro" id="IPR050490">
    <property type="entry name" value="Bact_solute-bd_prot1"/>
</dbReference>
<dbReference type="SUPFAM" id="SSF53850">
    <property type="entry name" value="Periplasmic binding protein-like II"/>
    <property type="match status" value="1"/>
</dbReference>
<dbReference type="Pfam" id="PF01547">
    <property type="entry name" value="SBP_bac_1"/>
    <property type="match status" value="1"/>
</dbReference>
<dbReference type="InterPro" id="IPR006059">
    <property type="entry name" value="SBP"/>
</dbReference>
<accession>D9WLB9</accession>
<dbReference type="EMBL" id="GG657754">
    <property type="protein sequence ID" value="EFL21522.1"/>
    <property type="molecule type" value="Genomic_DNA"/>
</dbReference>
<organism evidence="3 4">
    <name type="scientific">Streptomyces himastatinicus ATCC 53653</name>
    <dbReference type="NCBI Taxonomy" id="457427"/>
    <lineage>
        <taxon>Bacteria</taxon>
        <taxon>Bacillati</taxon>
        <taxon>Actinomycetota</taxon>
        <taxon>Actinomycetes</taxon>
        <taxon>Kitasatosporales</taxon>
        <taxon>Streptomycetaceae</taxon>
        <taxon>Streptomyces</taxon>
        <taxon>Streptomyces violaceusniger group</taxon>
    </lineage>
</organism>
<keyword evidence="4" id="KW-1185">Reference proteome</keyword>
<comment type="similarity">
    <text evidence="1">Belongs to the bacterial solute-binding protein 1 family.</text>
</comment>
<protein>
    <submittedName>
        <fullName evidence="3">Putative ABC transporter solute-binding protein</fullName>
    </submittedName>
</protein>
<evidence type="ECO:0000313" key="3">
    <source>
        <dbReference type="EMBL" id="EFL21522.1"/>
    </source>
</evidence>
<dbReference type="HOGENOM" id="CLU_031285_12_4_11"/>
<evidence type="ECO:0000256" key="2">
    <source>
        <dbReference type="ARBA" id="ARBA00022448"/>
    </source>
</evidence>
<dbReference type="PANTHER" id="PTHR43649">
    <property type="entry name" value="ARABINOSE-BINDING PROTEIN-RELATED"/>
    <property type="match status" value="1"/>
</dbReference>
<dbReference type="STRING" id="457427.SSOG_01234"/>
<dbReference type="AlphaFoldDB" id="D9WLB9"/>
<dbReference type="PANTHER" id="PTHR43649:SF29">
    <property type="entry name" value="OSMOPROTECTIVE COMPOUNDS-BINDING PROTEIN GGTB"/>
    <property type="match status" value="1"/>
</dbReference>
<proteinExistence type="inferred from homology"/>
<keyword evidence="2" id="KW-0813">Transport</keyword>
<sequence>MILCGGHMAQSPSGHRISRRMLLRGTAIEAGAVTLPALLTACGGPGNEVKIGSNASDAVPRKAFAEVFAAYKKKTDKKVKVNTVNHEAFQEGINRYLKGTPDDVFMWFAGYRMQFFAEQGQLAEIGDLWKGFSGFSDALKKQSTGKDGKQYFVPYYYYPWAVFYRKSVFEQHGYEIPKTFDAFRTLAKRMDKDGLDAIAFGDKDGWPAMGTFDYLNMRANGYDFHVSLMGGKESWTDPRVKHVFDLWRGLMPYHQQGANGRTWQEAAQSLAQKKSGMAVFGLPHPGQQFSAADREDLDFFPFPEIDSAYGQDAVEAPIDGFLLAKKSKRQKEGKELLKYLATPAAEEIYLKRDPNNIACNDKAATSGYNALQKKAVELVSGAKQISQFMDRDTRPDFASQVMIRAIQQFINKPNDIDTLTKDIESQKKTIFADS</sequence>
<dbReference type="Proteomes" id="UP000003963">
    <property type="component" value="Unassembled WGS sequence"/>
</dbReference>